<dbReference type="NCBIfam" id="TIGR01979">
    <property type="entry name" value="sufS"/>
    <property type="match status" value="1"/>
</dbReference>
<feature type="domain" description="Aminotransferase class V" evidence="9">
    <location>
        <begin position="30"/>
        <end position="408"/>
    </location>
</feature>
<dbReference type="RefSeq" id="WP_258499502.1">
    <property type="nucleotide sequence ID" value="NZ_JANSKA010000006.1"/>
</dbReference>
<dbReference type="Gene3D" id="3.90.1150.10">
    <property type="entry name" value="Aspartate Aminotransferase, domain 1"/>
    <property type="match status" value="1"/>
</dbReference>
<dbReference type="Pfam" id="PF00266">
    <property type="entry name" value="Aminotran_5"/>
    <property type="match status" value="1"/>
</dbReference>
<keyword evidence="5 8" id="KW-0663">Pyridoxal phosphate</keyword>
<protein>
    <recommendedName>
        <fullName evidence="3 8">Cysteine desulfurase</fullName>
        <ecNumber evidence="3 8">2.8.1.7</ecNumber>
    </recommendedName>
</protein>
<accession>A0ABT1ZA18</accession>
<dbReference type="Gene3D" id="3.40.640.10">
    <property type="entry name" value="Type I PLP-dependent aspartate aminotransferase-like (Major domain)"/>
    <property type="match status" value="1"/>
</dbReference>
<dbReference type="InterPro" id="IPR020578">
    <property type="entry name" value="Aminotrans_V_PyrdxlP_BS"/>
</dbReference>
<dbReference type="CDD" id="cd06453">
    <property type="entry name" value="SufS_like"/>
    <property type="match status" value="1"/>
</dbReference>
<keyword evidence="4 8" id="KW-0808">Transferase</keyword>
<dbReference type="GO" id="GO:0031071">
    <property type="term" value="F:cysteine desulfurase activity"/>
    <property type="evidence" value="ECO:0007669"/>
    <property type="project" value="UniProtKB-EC"/>
</dbReference>
<comment type="cofactor">
    <cofactor evidence="1 7">
        <name>pyridoxal 5'-phosphate</name>
        <dbReference type="ChEBI" id="CHEBI:597326"/>
    </cofactor>
</comment>
<comment type="function">
    <text evidence="8">Catalyzes the removal of elemental sulfur and selenium atoms from L-cysteine, L-cystine, L-selenocysteine, and L-selenocystine to produce L-alanine.</text>
</comment>
<proteinExistence type="inferred from homology"/>
<dbReference type="EC" id="2.8.1.7" evidence="3 8"/>
<evidence type="ECO:0000256" key="4">
    <source>
        <dbReference type="ARBA" id="ARBA00022679"/>
    </source>
</evidence>
<evidence type="ECO:0000256" key="7">
    <source>
        <dbReference type="RuleBase" id="RU004504"/>
    </source>
</evidence>
<evidence type="ECO:0000256" key="8">
    <source>
        <dbReference type="RuleBase" id="RU004506"/>
    </source>
</evidence>
<keyword evidence="11" id="KW-1185">Reference proteome</keyword>
<dbReference type="PROSITE" id="PS00595">
    <property type="entry name" value="AA_TRANSFER_CLASS_5"/>
    <property type="match status" value="1"/>
</dbReference>
<name>A0ABT1ZA18_9ACTN</name>
<comment type="catalytic activity">
    <reaction evidence="6 8">
        <text>(sulfur carrier)-H + L-cysteine = (sulfur carrier)-SH + L-alanine</text>
        <dbReference type="Rhea" id="RHEA:43892"/>
        <dbReference type="Rhea" id="RHEA-COMP:14737"/>
        <dbReference type="Rhea" id="RHEA-COMP:14739"/>
        <dbReference type="ChEBI" id="CHEBI:29917"/>
        <dbReference type="ChEBI" id="CHEBI:35235"/>
        <dbReference type="ChEBI" id="CHEBI:57972"/>
        <dbReference type="ChEBI" id="CHEBI:64428"/>
        <dbReference type="EC" id="2.8.1.7"/>
    </reaction>
</comment>
<evidence type="ECO:0000313" key="11">
    <source>
        <dbReference type="Proteomes" id="UP001204320"/>
    </source>
</evidence>
<evidence type="ECO:0000256" key="1">
    <source>
        <dbReference type="ARBA" id="ARBA00001933"/>
    </source>
</evidence>
<evidence type="ECO:0000313" key="10">
    <source>
        <dbReference type="EMBL" id="MCR9037065.1"/>
    </source>
</evidence>
<reference evidence="10 11" key="1">
    <citation type="submission" date="2022-08" db="EMBL/GenBank/DDBJ databases">
        <title>Tractidigestivibacter montrealensis type strain KD21.</title>
        <authorList>
            <person name="Diop K."/>
            <person name="Richard C."/>
            <person name="Routy B."/>
        </authorList>
    </citation>
    <scope>NUCLEOTIDE SEQUENCE [LARGE SCALE GENOMIC DNA]</scope>
    <source>
        <strain evidence="10 11">KD21</strain>
    </source>
</reference>
<sequence length="423" mass="45791">MLTQDELASIEQNPYKADFPLLVGNPNLAFLDSAATAQRPAAVLDAQRRFYETMNANPLRGLYRLSVEATEAIAQTRDKVAAFLGAVDEAGKPCGNQVVFTRNASESLNLVARTLGRSVLKPGDEVVISIMEHHSNLIPWQEICRETGANLVYLRMDENFRITPEEVAAKVGPRAKIVSVTQVSNVLGVENDITMIARRAHEMGAYMVVDGAQSVPHVRVDVRELGCDLLAFSAHKMGGPMGIGVLWGKPEVLDAMPPFLTGGEMIDSVTETDAVWAPVPQKFEAGTQDAAGAYAFGACLDYLGEKGFDALEARERLLARYLTDSLGALPYVDVIGPAEGERHMGSVAFNVRGIHPHDVASILDMSNVCIRAGHHCAQPLLTYLGVENGATCRASIAFYNDKSDVDALVDGLGKVWEVFHGRD</sequence>
<evidence type="ECO:0000256" key="6">
    <source>
        <dbReference type="ARBA" id="ARBA00050776"/>
    </source>
</evidence>
<gene>
    <name evidence="10" type="ORF">NVS32_08920</name>
</gene>
<evidence type="ECO:0000256" key="3">
    <source>
        <dbReference type="ARBA" id="ARBA00012239"/>
    </source>
</evidence>
<dbReference type="InterPro" id="IPR015422">
    <property type="entry name" value="PyrdxlP-dep_Trfase_small"/>
</dbReference>
<dbReference type="PANTHER" id="PTHR43586">
    <property type="entry name" value="CYSTEINE DESULFURASE"/>
    <property type="match status" value="1"/>
</dbReference>
<evidence type="ECO:0000256" key="2">
    <source>
        <dbReference type="ARBA" id="ARBA00010447"/>
    </source>
</evidence>
<dbReference type="InterPro" id="IPR000192">
    <property type="entry name" value="Aminotrans_V_dom"/>
</dbReference>
<dbReference type="InterPro" id="IPR015424">
    <property type="entry name" value="PyrdxlP-dep_Trfase"/>
</dbReference>
<dbReference type="Proteomes" id="UP001204320">
    <property type="component" value="Unassembled WGS sequence"/>
</dbReference>
<comment type="similarity">
    <text evidence="2 8">Belongs to the class-V pyridoxal-phosphate-dependent aminotransferase family. Csd subfamily.</text>
</comment>
<dbReference type="SUPFAM" id="SSF53383">
    <property type="entry name" value="PLP-dependent transferases"/>
    <property type="match status" value="1"/>
</dbReference>
<dbReference type="PANTHER" id="PTHR43586:SF8">
    <property type="entry name" value="CYSTEINE DESULFURASE 1, CHLOROPLASTIC"/>
    <property type="match status" value="1"/>
</dbReference>
<organism evidence="10 11">
    <name type="scientific">Tractidigestivibacter montrealensis</name>
    <dbReference type="NCBI Taxonomy" id="2972466"/>
    <lineage>
        <taxon>Bacteria</taxon>
        <taxon>Bacillati</taxon>
        <taxon>Actinomycetota</taxon>
        <taxon>Coriobacteriia</taxon>
        <taxon>Coriobacteriales</taxon>
        <taxon>Atopobiaceae</taxon>
        <taxon>Tractidigestivibacter</taxon>
    </lineage>
</organism>
<dbReference type="EMBL" id="JANSKA010000006">
    <property type="protein sequence ID" value="MCR9037065.1"/>
    <property type="molecule type" value="Genomic_DNA"/>
</dbReference>
<comment type="caution">
    <text evidence="10">The sequence shown here is derived from an EMBL/GenBank/DDBJ whole genome shotgun (WGS) entry which is preliminary data.</text>
</comment>
<dbReference type="InterPro" id="IPR010970">
    <property type="entry name" value="Cys_dSase_SufS"/>
</dbReference>
<evidence type="ECO:0000256" key="5">
    <source>
        <dbReference type="ARBA" id="ARBA00022898"/>
    </source>
</evidence>
<evidence type="ECO:0000259" key="9">
    <source>
        <dbReference type="Pfam" id="PF00266"/>
    </source>
</evidence>
<dbReference type="InterPro" id="IPR015421">
    <property type="entry name" value="PyrdxlP-dep_Trfase_major"/>
</dbReference>